<evidence type="ECO:0000256" key="1">
    <source>
        <dbReference type="SAM" id="MobiDB-lite"/>
    </source>
</evidence>
<evidence type="ECO:0000313" key="3">
    <source>
        <dbReference type="Proteomes" id="UP000691718"/>
    </source>
</evidence>
<organism evidence="2 3">
    <name type="scientific">Parnassius apollo</name>
    <name type="common">Apollo butterfly</name>
    <name type="synonym">Papilio apollo</name>
    <dbReference type="NCBI Taxonomy" id="110799"/>
    <lineage>
        <taxon>Eukaryota</taxon>
        <taxon>Metazoa</taxon>
        <taxon>Ecdysozoa</taxon>
        <taxon>Arthropoda</taxon>
        <taxon>Hexapoda</taxon>
        <taxon>Insecta</taxon>
        <taxon>Pterygota</taxon>
        <taxon>Neoptera</taxon>
        <taxon>Endopterygota</taxon>
        <taxon>Lepidoptera</taxon>
        <taxon>Glossata</taxon>
        <taxon>Ditrysia</taxon>
        <taxon>Papilionoidea</taxon>
        <taxon>Papilionidae</taxon>
        <taxon>Parnassiinae</taxon>
        <taxon>Parnassini</taxon>
        <taxon>Parnassius</taxon>
        <taxon>Parnassius</taxon>
    </lineage>
</organism>
<sequence>MALPNLENRSVLNVVEENFQRIGLGSEDTVHRQLRFLLNLEVQWLREKREQDKEEEKDESSTDESVWPLPTHYTPRLLYKLKIDDSFVEPLPVMPWELAKKEVEEEGMETAREEEQSVASSDSD</sequence>
<accession>A0A8S3XPL7</accession>
<reference evidence="2" key="1">
    <citation type="submission" date="2021-04" db="EMBL/GenBank/DDBJ databases">
        <authorList>
            <person name="Tunstrom K."/>
        </authorList>
    </citation>
    <scope>NUCLEOTIDE SEQUENCE</scope>
</reference>
<comment type="caution">
    <text evidence="2">The sequence shown here is derived from an EMBL/GenBank/DDBJ whole genome shotgun (WGS) entry which is preliminary data.</text>
</comment>
<gene>
    <name evidence="2" type="ORF">PAPOLLO_LOCUS18384</name>
</gene>
<keyword evidence="3" id="KW-1185">Reference proteome</keyword>
<feature type="compositionally biased region" description="Basic and acidic residues" evidence="1">
    <location>
        <begin position="102"/>
        <end position="115"/>
    </location>
</feature>
<protein>
    <submittedName>
        <fullName evidence="2">(apollo) hypothetical protein</fullName>
    </submittedName>
</protein>
<feature type="region of interest" description="Disordered" evidence="1">
    <location>
        <begin position="49"/>
        <end position="70"/>
    </location>
</feature>
<name>A0A8S3XPL7_PARAO</name>
<dbReference type="Proteomes" id="UP000691718">
    <property type="component" value="Unassembled WGS sequence"/>
</dbReference>
<feature type="region of interest" description="Disordered" evidence="1">
    <location>
        <begin position="102"/>
        <end position="124"/>
    </location>
</feature>
<dbReference type="EMBL" id="CAJQZP010001172">
    <property type="protein sequence ID" value="CAG5025439.1"/>
    <property type="molecule type" value="Genomic_DNA"/>
</dbReference>
<dbReference type="AlphaFoldDB" id="A0A8S3XPL7"/>
<evidence type="ECO:0000313" key="2">
    <source>
        <dbReference type="EMBL" id="CAG5025439.1"/>
    </source>
</evidence>
<proteinExistence type="predicted"/>
<dbReference type="OrthoDB" id="548795at2759"/>